<gene>
    <name evidence="2" type="ORF">HU751_13870</name>
</gene>
<dbReference type="InterPro" id="IPR041468">
    <property type="entry name" value="HTH_ParB/Spo0J"/>
</dbReference>
<evidence type="ECO:0000259" key="1">
    <source>
        <dbReference type="Pfam" id="PF17762"/>
    </source>
</evidence>
<dbReference type="PANTHER" id="PTHR33375">
    <property type="entry name" value="CHROMOSOME-PARTITIONING PROTEIN PARB-RELATED"/>
    <property type="match status" value="1"/>
</dbReference>
<dbReference type="GO" id="GO:0007059">
    <property type="term" value="P:chromosome segregation"/>
    <property type="evidence" value="ECO:0007669"/>
    <property type="project" value="TreeGrafter"/>
</dbReference>
<dbReference type="EMBL" id="JABWRJ010000016">
    <property type="protein sequence ID" value="MBC3446866.1"/>
    <property type="molecule type" value="Genomic_DNA"/>
</dbReference>
<dbReference type="RefSeq" id="WP_186733628.1">
    <property type="nucleotide sequence ID" value="NZ_JABWRJ020000004.1"/>
</dbReference>
<accession>A0A923GA12</accession>
<proteinExistence type="predicted"/>
<dbReference type="SUPFAM" id="SSF109709">
    <property type="entry name" value="KorB DNA-binding domain-like"/>
    <property type="match status" value="1"/>
</dbReference>
<dbReference type="SUPFAM" id="SSF110849">
    <property type="entry name" value="ParB/Sulfiredoxin"/>
    <property type="match status" value="1"/>
</dbReference>
<feature type="domain" description="ParB/Spo0J HTH" evidence="1">
    <location>
        <begin position="132"/>
        <end position="198"/>
    </location>
</feature>
<dbReference type="Gene3D" id="3.90.1530.30">
    <property type="match status" value="1"/>
</dbReference>
<name>A0A923GA12_9PSED</name>
<comment type="caution">
    <text evidence="2">The sequence shown here is derived from an EMBL/GenBank/DDBJ whole genome shotgun (WGS) entry which is preliminary data.</text>
</comment>
<dbReference type="InterPro" id="IPR036086">
    <property type="entry name" value="ParB/Sulfiredoxin_sf"/>
</dbReference>
<sequence length="283" mass="30637">MTKSFKQMIKDGDVRRADAMKVKLEDLHEEPGFNLRTEGDALEASIDALAEFIAGGGQIPPLEVRPRAEGGVWVVDGHRRRRSLLKLDNAGRLPRTPSKDPKQPPEAWIAVTAFEGSDADRVARIITSQENEKLSPLELAEGYKRLRAFGWTPEQIAKKVAKTRQHVEQVLTVGNANTDVQNLVAAGHVSATTAAQVVREHGDGAGKVLGAELEKAQAKGKKKVTAGTMKGPTIPKPRLMAVHTASRNLIATLDSIDEDSGHLTLPTALVLELRKALEGALPR</sequence>
<reference evidence="2" key="1">
    <citation type="journal article" date="2020" name="Microorganisms">
        <title>Reliable Identification of Environmental Pseudomonas Isolates Using the rpoD Gene.</title>
        <authorList>
            <consortium name="The Broad Institute Genome Sequencing Platform"/>
            <person name="Girard L."/>
            <person name="Lood C."/>
            <person name="Rokni-Zadeh H."/>
            <person name="van Noort V."/>
            <person name="Lavigne R."/>
            <person name="De Mot R."/>
        </authorList>
    </citation>
    <scope>NUCLEOTIDE SEQUENCE</scope>
    <source>
        <strain evidence="2">BW13M1</strain>
    </source>
</reference>
<dbReference type="PANTHER" id="PTHR33375:SF1">
    <property type="entry name" value="CHROMOSOME-PARTITIONING PROTEIN PARB-RELATED"/>
    <property type="match status" value="1"/>
</dbReference>
<dbReference type="GO" id="GO:0045881">
    <property type="term" value="P:positive regulation of sporulation resulting in formation of a cellular spore"/>
    <property type="evidence" value="ECO:0007669"/>
    <property type="project" value="TreeGrafter"/>
</dbReference>
<dbReference type="InterPro" id="IPR050336">
    <property type="entry name" value="Chromosome_partition/occlusion"/>
</dbReference>
<dbReference type="AlphaFoldDB" id="A0A923GA12"/>
<protein>
    <submittedName>
        <fullName evidence="2">ParB N-terminal domain-containing protein</fullName>
    </submittedName>
</protein>
<dbReference type="GO" id="GO:0005694">
    <property type="term" value="C:chromosome"/>
    <property type="evidence" value="ECO:0007669"/>
    <property type="project" value="TreeGrafter"/>
</dbReference>
<dbReference type="CDD" id="cd16387">
    <property type="entry name" value="ParB_N_Srx"/>
    <property type="match status" value="1"/>
</dbReference>
<reference evidence="2" key="2">
    <citation type="submission" date="2020-07" db="EMBL/GenBank/DDBJ databases">
        <authorList>
            <person name="Lood C."/>
            <person name="Girard L."/>
        </authorList>
    </citation>
    <scope>NUCLEOTIDE SEQUENCE</scope>
    <source>
        <strain evidence="2">BW13M1</strain>
    </source>
</reference>
<evidence type="ECO:0000313" key="2">
    <source>
        <dbReference type="EMBL" id="MBC3446866.1"/>
    </source>
</evidence>
<organism evidence="2">
    <name type="scientific">Pseudomonas peradeniyensis</name>
    <dbReference type="NCBI Taxonomy" id="2745488"/>
    <lineage>
        <taxon>Bacteria</taxon>
        <taxon>Pseudomonadati</taxon>
        <taxon>Pseudomonadota</taxon>
        <taxon>Gammaproteobacteria</taxon>
        <taxon>Pseudomonadales</taxon>
        <taxon>Pseudomonadaceae</taxon>
        <taxon>Pseudomonas</taxon>
    </lineage>
</organism>
<dbReference type="Gene3D" id="1.10.10.2830">
    <property type="match status" value="1"/>
</dbReference>
<dbReference type="Pfam" id="PF17762">
    <property type="entry name" value="HTH_ParB"/>
    <property type="match status" value="1"/>
</dbReference>